<evidence type="ECO:0000313" key="1">
    <source>
        <dbReference type="EMBL" id="OXL16591.1"/>
    </source>
</evidence>
<gene>
    <name evidence="1" type="ORF">AOC33_04975</name>
</gene>
<sequence length="303" mass="33587">MIYGATHTCLASAQTALSFTEDLQKKANSMMLIMGYSLTPDVTTGSLSITDKSTNNPALKMISFGGGDRISEQVPLYLEGTVAINRYDPSFNAGTADSSTLLPVRWNSISGTGGIGWDFNVTKEFRFRPIFNVTLGHLESDASIFNRALEDRTGKNLDFLNRGRLNVYGAGGSLMLDYENYKPEREIDFEARFTYIPLNSFDSSAAVRGHSDSQSFSLWSRSRTPTSMRFFDIPIRHVLELAHTQFLGDMRGSLGFNSLTSVGTGIELDRRESDPILTRIRLMFRFQFGQNVQGTSIGIAASF</sequence>
<dbReference type="Proteomes" id="UP000215188">
    <property type="component" value="Unassembled WGS sequence"/>
</dbReference>
<proteinExistence type="predicted"/>
<evidence type="ECO:0000313" key="2">
    <source>
        <dbReference type="Proteomes" id="UP000215188"/>
    </source>
</evidence>
<keyword evidence="2" id="KW-1185">Reference proteome</keyword>
<organism evidence="1 2">
    <name type="scientific">Polynucleobacter cosmopolitanus</name>
    <dbReference type="NCBI Taxonomy" id="351345"/>
    <lineage>
        <taxon>Bacteria</taxon>
        <taxon>Pseudomonadati</taxon>
        <taxon>Pseudomonadota</taxon>
        <taxon>Betaproteobacteria</taxon>
        <taxon>Burkholderiales</taxon>
        <taxon>Burkholderiaceae</taxon>
        <taxon>Polynucleobacter</taxon>
    </lineage>
</organism>
<evidence type="ECO:0008006" key="3">
    <source>
        <dbReference type="Google" id="ProtNLM"/>
    </source>
</evidence>
<dbReference type="EMBL" id="NJGG01000001">
    <property type="protein sequence ID" value="OXL16591.1"/>
    <property type="molecule type" value="Genomic_DNA"/>
</dbReference>
<protein>
    <recommendedName>
        <fullName evidence="3">Autotransporter domain-containing protein</fullName>
    </recommendedName>
</protein>
<dbReference type="OrthoDB" id="8579419at2"/>
<reference evidence="1 2" key="1">
    <citation type="submission" date="2017-06" db="EMBL/GenBank/DDBJ databases">
        <title>Reclassification of a Polynucleobacter cosmopolitanus strain isolated from tropical Lake Victoria as Polynucleobacter victoriensis comb. nov.</title>
        <authorList>
            <person name="Hahn M.W."/>
        </authorList>
    </citation>
    <scope>NUCLEOTIDE SEQUENCE [LARGE SCALE GENOMIC DNA]</scope>
    <source>
        <strain evidence="1 2">MWH-MoIso2</strain>
    </source>
</reference>
<dbReference type="AlphaFoldDB" id="A0A229FX53"/>
<name>A0A229FX53_9BURK</name>
<comment type="caution">
    <text evidence="1">The sequence shown here is derived from an EMBL/GenBank/DDBJ whole genome shotgun (WGS) entry which is preliminary data.</text>
</comment>
<accession>A0A229FX53</accession>